<dbReference type="InterPro" id="IPR039426">
    <property type="entry name" value="TonB-dep_rcpt-like"/>
</dbReference>
<accession>A0A1R3SX84</accession>
<evidence type="ECO:0000259" key="12">
    <source>
        <dbReference type="Pfam" id="PF07715"/>
    </source>
</evidence>
<evidence type="ECO:0000313" key="14">
    <source>
        <dbReference type="Proteomes" id="UP000187464"/>
    </source>
</evidence>
<keyword evidence="6 8" id="KW-0472">Membrane</keyword>
<dbReference type="KEGG" id="psac:PSM36_2076"/>
<proteinExistence type="inferred from homology"/>
<comment type="similarity">
    <text evidence="8 9">Belongs to the TonB-dependent receptor family.</text>
</comment>
<protein>
    <submittedName>
        <fullName evidence="13">SusC/RagA family</fullName>
    </submittedName>
</protein>
<dbReference type="Pfam" id="PF00593">
    <property type="entry name" value="TonB_dep_Rec_b-barrel"/>
    <property type="match status" value="1"/>
</dbReference>
<reference evidence="13 14" key="1">
    <citation type="submission" date="2016-08" db="EMBL/GenBank/DDBJ databases">
        <authorList>
            <person name="Seilhamer J.J."/>
        </authorList>
    </citation>
    <scope>NUCLEOTIDE SEQUENCE [LARGE SCALE GENOMIC DNA]</scope>
    <source>
        <strain evidence="13">M3/6</strain>
    </source>
</reference>
<feature type="domain" description="TonB-dependent receptor plug" evidence="12">
    <location>
        <begin position="144"/>
        <end position="252"/>
    </location>
</feature>
<dbReference type="NCBIfam" id="TIGR04056">
    <property type="entry name" value="OMP_RagA_SusC"/>
    <property type="match status" value="1"/>
</dbReference>
<sequence>MKKMIQQVDNYLQRESIKHFLLTVRITSLLLFSIVFYSMADKGYEDHVSQQQRKVITGTVVDEKGIPIIGANIIEIGTTNGTVTDVDGNFSLRVNNDAKIRVTYIGYFGQDINTGDKTTFDITLQEDTQALDEVVVIGYGTQRKITTTGAITSVSNEDLIKAPVAGVSNALTGLTSGLQSVQVSGEFGNDRANIRIRGIGTLYTGGASPLILVDGVERTTYNDIDPNEIETLNVLKDASATAVFGVRGANGVILITTRSGKEGKPKVSATMNAAALQPSILPEMLRSYDYAILRNEAERNMGRTPTFSEEDLRIYQSGEDPIFHPDKNWIKELIRPLSFQQSYNMNLSGGSESMRYFASLGYFNQFGGYNKPEQDFGFSPEHNYDRYNLRMNFDFDVTKDLLLSVKLGNQVTENIFPTGGAWAAFDKATSTAPMSSPGFVDGKVITEVSGFPQGVLEFNPWVETGPTSGGSYGLQEKNYSNTINTNISLRYKLDKFLKGLSVRAMGAYDSYYNKYSRRQRYFDTYTVVKDPETGRPVIFRNDESGPYYGLSENISDANKWRKMYGEAAIEYEAAIAKDHKVAGLLLGTMQKAYYPSMQYKLPTAYLGLVGRVTYDYKSRYLAEINAGYNGSENFPEGKRFGFFPAFSLGWIVTEESFVPENKVLTFLKLRGSYGEVGNDKIGGNRYLYLQGPYTLTNDGNARTTFGIPGVNQATYSQYKEGLPGNPNVTWERARKWNAGFDMKLLNDKMSITVDYFEEKRDNILWNLSTIPELVAIQLSPANIGKVDNYGYELEVGYRDKIEAVNYWVKGLYSFARNTIVFQDEPNRRYEWMRRTGQSVGQHFGLVFDGFYNTQEEIDDPERPISQWEGAGLKPGDMKYRDLNGDKRITEEDMRPIGYNDFPEINYSGSFGLSYKGFDLTALVQGAANVSVYFAKHAGAYPFDSDWGAAYTWQLERWEQGRYERGEKISYPRVELSPTLGLHNYQKSSFWVQDASYVRLKNVEIGYRLPSSFLKRIKLQTLRFYLSGNNLITWTGIRYSMDPDARESYGRVMPPMRVFNAGVNIQF</sequence>
<dbReference type="GO" id="GO:0009279">
    <property type="term" value="C:cell outer membrane"/>
    <property type="evidence" value="ECO:0007669"/>
    <property type="project" value="UniProtKB-SubCell"/>
</dbReference>
<feature type="transmembrane region" description="Helical" evidence="10">
    <location>
        <begin position="20"/>
        <end position="40"/>
    </location>
</feature>
<dbReference type="Gene3D" id="2.40.170.20">
    <property type="entry name" value="TonB-dependent receptor, beta-barrel domain"/>
    <property type="match status" value="1"/>
</dbReference>
<dbReference type="Gene3D" id="2.60.40.1120">
    <property type="entry name" value="Carboxypeptidase-like, regulatory domain"/>
    <property type="match status" value="1"/>
</dbReference>
<evidence type="ECO:0000256" key="6">
    <source>
        <dbReference type="ARBA" id="ARBA00023136"/>
    </source>
</evidence>
<dbReference type="NCBIfam" id="TIGR04057">
    <property type="entry name" value="SusC_RagA_signa"/>
    <property type="match status" value="1"/>
</dbReference>
<evidence type="ECO:0000313" key="13">
    <source>
        <dbReference type="EMBL" id="SCD20883.1"/>
    </source>
</evidence>
<evidence type="ECO:0000256" key="3">
    <source>
        <dbReference type="ARBA" id="ARBA00022452"/>
    </source>
</evidence>
<keyword evidence="7 8" id="KW-0998">Cell outer membrane</keyword>
<dbReference type="Gene3D" id="2.170.130.10">
    <property type="entry name" value="TonB-dependent receptor, plug domain"/>
    <property type="match status" value="1"/>
</dbReference>
<dbReference type="AlphaFoldDB" id="A0A1R3SX84"/>
<name>A0A1R3SX84_9BACT</name>
<dbReference type="InterPro" id="IPR023996">
    <property type="entry name" value="TonB-dep_OMP_SusC/RagA"/>
</dbReference>
<keyword evidence="5 9" id="KW-0798">TonB box</keyword>
<gene>
    <name evidence="13" type="ORF">PSM36_2076</name>
</gene>
<dbReference type="STRING" id="1642647.PSM36_2076"/>
<dbReference type="Pfam" id="PF13715">
    <property type="entry name" value="CarbopepD_reg_2"/>
    <property type="match status" value="1"/>
</dbReference>
<dbReference type="InterPro" id="IPR012910">
    <property type="entry name" value="Plug_dom"/>
</dbReference>
<keyword evidence="4 8" id="KW-0812">Transmembrane</keyword>
<evidence type="ECO:0000256" key="5">
    <source>
        <dbReference type="ARBA" id="ARBA00023077"/>
    </source>
</evidence>
<keyword evidence="2 8" id="KW-0813">Transport</keyword>
<dbReference type="InterPro" id="IPR008969">
    <property type="entry name" value="CarboxyPept-like_regulatory"/>
</dbReference>
<evidence type="ECO:0000256" key="2">
    <source>
        <dbReference type="ARBA" id="ARBA00022448"/>
    </source>
</evidence>
<dbReference type="InterPro" id="IPR000531">
    <property type="entry name" value="Beta-barrel_TonB"/>
</dbReference>
<dbReference type="Proteomes" id="UP000187464">
    <property type="component" value="Chromosome I"/>
</dbReference>
<dbReference type="Pfam" id="PF07715">
    <property type="entry name" value="Plug"/>
    <property type="match status" value="1"/>
</dbReference>
<keyword evidence="10" id="KW-1133">Transmembrane helix</keyword>
<evidence type="ECO:0000256" key="7">
    <source>
        <dbReference type="ARBA" id="ARBA00023237"/>
    </source>
</evidence>
<dbReference type="InterPro" id="IPR037066">
    <property type="entry name" value="Plug_dom_sf"/>
</dbReference>
<evidence type="ECO:0000256" key="1">
    <source>
        <dbReference type="ARBA" id="ARBA00004571"/>
    </source>
</evidence>
<keyword evidence="14" id="KW-1185">Reference proteome</keyword>
<dbReference type="PROSITE" id="PS52016">
    <property type="entry name" value="TONB_DEPENDENT_REC_3"/>
    <property type="match status" value="1"/>
</dbReference>
<comment type="subcellular location">
    <subcellularLocation>
        <location evidence="1 8">Cell outer membrane</location>
        <topology evidence="1 8">Multi-pass membrane protein</topology>
    </subcellularLocation>
</comment>
<evidence type="ECO:0000256" key="10">
    <source>
        <dbReference type="SAM" id="Phobius"/>
    </source>
</evidence>
<evidence type="ECO:0000256" key="4">
    <source>
        <dbReference type="ARBA" id="ARBA00022692"/>
    </source>
</evidence>
<dbReference type="InterPro" id="IPR023997">
    <property type="entry name" value="TonB-dep_OMP_SusC/RagA_CS"/>
</dbReference>
<feature type="domain" description="TonB-dependent receptor-like beta-barrel" evidence="11">
    <location>
        <begin position="467"/>
        <end position="1030"/>
    </location>
</feature>
<dbReference type="FunFam" id="2.170.130.10:FF:000003">
    <property type="entry name" value="SusC/RagA family TonB-linked outer membrane protein"/>
    <property type="match status" value="1"/>
</dbReference>
<dbReference type="SUPFAM" id="SSF56935">
    <property type="entry name" value="Porins"/>
    <property type="match status" value="1"/>
</dbReference>
<evidence type="ECO:0000256" key="9">
    <source>
        <dbReference type="RuleBase" id="RU003357"/>
    </source>
</evidence>
<dbReference type="InterPro" id="IPR036942">
    <property type="entry name" value="Beta-barrel_TonB_sf"/>
</dbReference>
<dbReference type="SUPFAM" id="SSF49464">
    <property type="entry name" value="Carboxypeptidase regulatory domain-like"/>
    <property type="match status" value="1"/>
</dbReference>
<evidence type="ECO:0000259" key="11">
    <source>
        <dbReference type="Pfam" id="PF00593"/>
    </source>
</evidence>
<organism evidence="13 14">
    <name type="scientific">Proteiniphilum saccharofermentans</name>
    <dbReference type="NCBI Taxonomy" id="1642647"/>
    <lineage>
        <taxon>Bacteria</taxon>
        <taxon>Pseudomonadati</taxon>
        <taxon>Bacteroidota</taxon>
        <taxon>Bacteroidia</taxon>
        <taxon>Bacteroidales</taxon>
        <taxon>Dysgonomonadaceae</taxon>
        <taxon>Proteiniphilum</taxon>
    </lineage>
</organism>
<evidence type="ECO:0000256" key="8">
    <source>
        <dbReference type="PROSITE-ProRule" id="PRU01360"/>
    </source>
</evidence>
<dbReference type="EMBL" id="LT605205">
    <property type="protein sequence ID" value="SCD20883.1"/>
    <property type="molecule type" value="Genomic_DNA"/>
</dbReference>
<keyword evidence="3 8" id="KW-1134">Transmembrane beta strand</keyword>